<dbReference type="Gene3D" id="2.60.40.10">
    <property type="entry name" value="Immunoglobulins"/>
    <property type="match status" value="2"/>
</dbReference>
<dbReference type="GO" id="GO:0016798">
    <property type="term" value="F:hydrolase activity, acting on glycosyl bonds"/>
    <property type="evidence" value="ECO:0007669"/>
    <property type="project" value="UniProtKB-KW"/>
</dbReference>
<evidence type="ECO:0000256" key="5">
    <source>
        <dbReference type="ARBA" id="ARBA00023326"/>
    </source>
</evidence>
<dbReference type="GO" id="GO:0000272">
    <property type="term" value="P:polysaccharide catabolic process"/>
    <property type="evidence" value="ECO:0007669"/>
    <property type="project" value="UniProtKB-KW"/>
</dbReference>
<dbReference type="SUPFAM" id="SSF49265">
    <property type="entry name" value="Fibronectin type III"/>
    <property type="match status" value="1"/>
</dbReference>
<dbReference type="Pfam" id="PF00041">
    <property type="entry name" value="fn3"/>
    <property type="match status" value="2"/>
</dbReference>
<dbReference type="PANTHER" id="PTHR43739">
    <property type="entry name" value="XYLOGLUCANASE (EUROFUNG)"/>
    <property type="match status" value="1"/>
</dbReference>
<keyword evidence="1" id="KW-0732">Signal</keyword>
<keyword evidence="4" id="KW-0326">Glycosidase</keyword>
<dbReference type="Proteomes" id="UP000253090">
    <property type="component" value="Unassembled WGS sequence"/>
</dbReference>
<proteinExistence type="inferred from homology"/>
<keyword evidence="9" id="KW-1185">Reference proteome</keyword>
<keyword evidence="3" id="KW-0119">Carbohydrate metabolism</keyword>
<dbReference type="InterPro" id="IPR036116">
    <property type="entry name" value="FN3_sf"/>
</dbReference>
<dbReference type="GO" id="GO:0010411">
    <property type="term" value="P:xyloglucan metabolic process"/>
    <property type="evidence" value="ECO:0007669"/>
    <property type="project" value="TreeGrafter"/>
</dbReference>
<dbReference type="SUPFAM" id="SSF110296">
    <property type="entry name" value="Oligoxyloglucan reducing end-specific cellobiohydrolase"/>
    <property type="match status" value="2"/>
</dbReference>
<dbReference type="EMBL" id="QPJW01000002">
    <property type="protein sequence ID" value="RCX21679.1"/>
    <property type="molecule type" value="Genomic_DNA"/>
</dbReference>
<evidence type="ECO:0000256" key="2">
    <source>
        <dbReference type="ARBA" id="ARBA00022801"/>
    </source>
</evidence>
<dbReference type="InterPro" id="IPR015943">
    <property type="entry name" value="WD40/YVTN_repeat-like_dom_sf"/>
</dbReference>
<evidence type="ECO:0000256" key="1">
    <source>
        <dbReference type="ARBA" id="ARBA00022729"/>
    </source>
</evidence>
<protein>
    <submittedName>
        <fullName evidence="8">Fibronectin type III domain protein</fullName>
    </submittedName>
</protein>
<comment type="caution">
    <text evidence="8">The sequence shown here is derived from an EMBL/GenBank/DDBJ whole genome shotgun (WGS) entry which is preliminary data.</text>
</comment>
<comment type="similarity">
    <text evidence="6">Belongs to the glycosyl hydrolase 74 family.</text>
</comment>
<dbReference type="PROSITE" id="PS50853">
    <property type="entry name" value="FN3"/>
    <property type="match status" value="2"/>
</dbReference>
<organism evidence="8 9">
    <name type="scientific">Fontibacillus phaseoli</name>
    <dbReference type="NCBI Taxonomy" id="1416533"/>
    <lineage>
        <taxon>Bacteria</taxon>
        <taxon>Bacillati</taxon>
        <taxon>Bacillota</taxon>
        <taxon>Bacilli</taxon>
        <taxon>Bacillales</taxon>
        <taxon>Paenibacillaceae</taxon>
        <taxon>Fontibacillus</taxon>
    </lineage>
</organism>
<evidence type="ECO:0000256" key="4">
    <source>
        <dbReference type="ARBA" id="ARBA00023295"/>
    </source>
</evidence>
<keyword evidence="2" id="KW-0378">Hydrolase</keyword>
<evidence type="ECO:0000313" key="8">
    <source>
        <dbReference type="EMBL" id="RCX21679.1"/>
    </source>
</evidence>
<dbReference type="CDD" id="cd00063">
    <property type="entry name" value="FN3"/>
    <property type="match status" value="2"/>
</dbReference>
<dbReference type="SMART" id="SM00060">
    <property type="entry name" value="FN3"/>
    <property type="match status" value="2"/>
</dbReference>
<dbReference type="InterPro" id="IPR052025">
    <property type="entry name" value="Xyloglucanase_GH74"/>
</dbReference>
<dbReference type="PANTHER" id="PTHR43739:SF2">
    <property type="entry name" value="OLIGOXYLOGLUCAN-REDUCING END-SPECIFIC XYLOGLUCANASE-RELATED"/>
    <property type="match status" value="1"/>
</dbReference>
<dbReference type="Pfam" id="PF25275">
    <property type="entry name" value="Golvesin_C"/>
    <property type="match status" value="1"/>
</dbReference>
<dbReference type="InterPro" id="IPR003961">
    <property type="entry name" value="FN3_dom"/>
</dbReference>
<evidence type="ECO:0000256" key="3">
    <source>
        <dbReference type="ARBA" id="ARBA00023277"/>
    </source>
</evidence>
<evidence type="ECO:0000256" key="6">
    <source>
        <dbReference type="ARBA" id="ARBA00037986"/>
    </source>
</evidence>
<feature type="domain" description="Fibronectin type-III" evidence="7">
    <location>
        <begin position="849"/>
        <end position="944"/>
    </location>
</feature>
<dbReference type="AlphaFoldDB" id="A0A369BJA4"/>
<evidence type="ECO:0000313" key="9">
    <source>
        <dbReference type="Proteomes" id="UP000253090"/>
    </source>
</evidence>
<feature type="domain" description="Fibronectin type-III" evidence="7">
    <location>
        <begin position="756"/>
        <end position="842"/>
    </location>
</feature>
<dbReference type="CDD" id="cd15482">
    <property type="entry name" value="Sialidase_non-viral"/>
    <property type="match status" value="1"/>
</dbReference>
<dbReference type="InterPro" id="IPR013783">
    <property type="entry name" value="Ig-like_fold"/>
</dbReference>
<dbReference type="InterPro" id="IPR033803">
    <property type="entry name" value="CBD-like_Golvesin-Xly"/>
</dbReference>
<name>A0A369BJA4_9BACL</name>
<dbReference type="RefSeq" id="WP_114496229.1">
    <property type="nucleotide sequence ID" value="NZ_QPJW01000002.1"/>
</dbReference>
<gene>
    <name evidence="8" type="ORF">DFP94_102435</name>
</gene>
<evidence type="ECO:0000259" key="7">
    <source>
        <dbReference type="PROSITE" id="PS50853"/>
    </source>
</evidence>
<accession>A0A369BJA4</accession>
<dbReference type="Gene3D" id="2.130.10.10">
    <property type="entry name" value="YVTN repeat-like/Quinoprotein amine dehydrogenase"/>
    <property type="match status" value="2"/>
</dbReference>
<sequence>MQRSFGLKRIKVILVIVLIFTLCSGGMSGPLQVSAAGREDTAKAAYVWGQVPIGGGGYVTGIMIHPKEPDLVYIRSDVGGIFRWNEENQSWKQLIGDADRQHANLYGGESIALDPSDPNIIYAALGRYDYLKPSDIYKSTDRGENWSPTGLTIGGKEVRMSSNGQNRAAGERLAVDPNNGNIVYFGSRYDGLFRSTKAAEQGSWIQVASFPSLNNQPLGISFVQFDPSSGSKETGSAVIYAGAYNSGVYVSHDAGATWTLLPGGPQKPNRAAVSKEGTLYVAHGQGLAKYEGGVWADITPSGDLGQPFGSIAVDPADSKTLMTARRQDAHGNPIYRSTDGGATWAKLQTSRNVLVPWMPSWHWSSATSALAYDPFHPGRVWLTDWYYAWRTDDVTAAPSKWSNHAKGLETVVNVANLVSPPHGNKILHSGIADNGGFDHHSLESFPVSTYFTSTGGIKELTTTGIDVSASRSDFVVRVGTYGWNGDGRSDPGGGGYSNDGGDSYTAFGSLPFKGVQGGKTAVSATYSNNVVWMPQKGSVYYTMDLGDSWMKSAGLPDHLITGDHIFASYYQPLASDKVKDGMFYAYDYKAGKFFRSNNGGRSFDAVSGLPSQQMPWHHVQAAPGIMGEVWVSLNDKGLYRSSNGGSQFERVKNVEHAFLFSFGKEAPGMLNPAVFVFGKVTGFPGEAIYRSDDMGVTWVKASVSDPFPGNEPNSMAGDMQVHGRVYVGTNGSGILYGEPSRPLSPAKYNDNKAPKPPKKLKITATGTSFIDLSWDHAADSDSGMRGYRISNTAGEMLAETYGTSYSFSGLHPGEKYTFLIQAVDLAGNLSRATKISAKTESADVTPPQTPEEFQAEALSYAKIQLSWKPNAEGEAVGYQLYRSTEPEFIAGPATRIAYRLPGDNYLDASGLEPGTVYYYKLSAVDEVGNESPPSREIRVETPVDQRLDIIVDNRDPGFSVEGGWQSSTYSASRYGEDYMHDGREAGKRANWTPNLPQAGEYNVYMLWNASPNRTSKAGVEIIHDEGSNSEVTVNQTQNDNQWVWLGKYRFGEGSAGSVTIRTAGDETTIADAVKFSLAADDPFGETHPR</sequence>
<keyword evidence="5" id="KW-0624">Polysaccharide degradation</keyword>
<reference evidence="8 9" key="1">
    <citation type="submission" date="2018-07" db="EMBL/GenBank/DDBJ databases">
        <title>Genomic Encyclopedia of Type Strains, Phase III (KMG-III): the genomes of soil and plant-associated and newly described type strains.</title>
        <authorList>
            <person name="Whitman W."/>
        </authorList>
    </citation>
    <scope>NUCLEOTIDE SEQUENCE [LARGE SCALE GENOMIC DNA]</scope>
    <source>
        <strain evidence="8 9">CECT 8333</strain>
    </source>
</reference>
<dbReference type="OrthoDB" id="9757947at2"/>